<dbReference type="AlphaFoldDB" id="A0A6N3DLP6"/>
<sequence length="145" mass="16527">MTLYLLIHEQDTDAAWGADVQVFLNATEAQKAMNAAYQETADRWNFDDQESDEEHMRTCSDSEATIRDDTDVEHWRIEERDLDVQMAIEVQGGLIQNIYANAGIYPDVFDLDVSAFPDKGEEDDVAAKAASLNEIKNRPGWRNVW</sequence>
<accession>A0A6N3DLP6</accession>
<name>A0A6N3DLP6_FLAPL</name>
<protein>
    <submittedName>
        <fullName evidence="1">Uncharacterized protein</fullName>
    </submittedName>
</protein>
<dbReference type="EMBL" id="CACRUB010000031">
    <property type="protein sequence ID" value="VYU28029.1"/>
    <property type="molecule type" value="Genomic_DNA"/>
</dbReference>
<dbReference type="RefSeq" id="WP_156621508.1">
    <property type="nucleotide sequence ID" value="NZ_BAABXT010000001.1"/>
</dbReference>
<organism evidence="1">
    <name type="scientific">Flavonifractor plautii</name>
    <name type="common">Fusobacterium plautii</name>
    <dbReference type="NCBI Taxonomy" id="292800"/>
    <lineage>
        <taxon>Bacteria</taxon>
        <taxon>Bacillati</taxon>
        <taxon>Bacillota</taxon>
        <taxon>Clostridia</taxon>
        <taxon>Eubacteriales</taxon>
        <taxon>Oscillospiraceae</taxon>
        <taxon>Flavonifractor</taxon>
    </lineage>
</organism>
<reference evidence="1" key="1">
    <citation type="submission" date="2019-11" db="EMBL/GenBank/DDBJ databases">
        <authorList>
            <person name="Feng L."/>
        </authorList>
    </citation>
    <scope>NUCLEOTIDE SEQUENCE</scope>
    <source>
        <strain evidence="1">FplautiiLFYP42</strain>
    </source>
</reference>
<gene>
    <name evidence="1" type="ORF">FPLFYP42_01802</name>
</gene>
<evidence type="ECO:0000313" key="1">
    <source>
        <dbReference type="EMBL" id="VYU28029.1"/>
    </source>
</evidence>
<proteinExistence type="predicted"/>